<dbReference type="SFLD" id="SFLDS00003">
    <property type="entry name" value="Haloacid_Dehalogenase"/>
    <property type="match status" value="1"/>
</dbReference>
<dbReference type="Gene3D" id="3.40.50.1000">
    <property type="entry name" value="HAD superfamily/HAD-like"/>
    <property type="match status" value="1"/>
</dbReference>
<proteinExistence type="predicted"/>
<dbReference type="PANTHER" id="PTHR18901:SF38">
    <property type="entry name" value="PSEUDOURIDINE-5'-PHOSPHATASE"/>
    <property type="match status" value="1"/>
</dbReference>
<dbReference type="EMBL" id="JACRSS010000002">
    <property type="protein sequence ID" value="MBC8538351.1"/>
    <property type="molecule type" value="Genomic_DNA"/>
</dbReference>
<dbReference type="InterPro" id="IPR023214">
    <property type="entry name" value="HAD_sf"/>
</dbReference>
<dbReference type="Pfam" id="PF13419">
    <property type="entry name" value="HAD_2"/>
    <property type="match status" value="1"/>
</dbReference>
<dbReference type="Gene3D" id="1.10.150.240">
    <property type="entry name" value="Putative phosphatase, domain 2"/>
    <property type="match status" value="1"/>
</dbReference>
<evidence type="ECO:0000313" key="2">
    <source>
        <dbReference type="Proteomes" id="UP000617951"/>
    </source>
</evidence>
<dbReference type="InterPro" id="IPR006439">
    <property type="entry name" value="HAD-SF_hydro_IA"/>
</dbReference>
<dbReference type="RefSeq" id="WP_249280126.1">
    <property type="nucleotide sequence ID" value="NZ_JACRSS010000002.1"/>
</dbReference>
<dbReference type="InterPro" id="IPR041492">
    <property type="entry name" value="HAD_2"/>
</dbReference>
<comment type="caution">
    <text evidence="1">The sequence shown here is derived from an EMBL/GenBank/DDBJ whole genome shotgun (WGS) entry which is preliminary data.</text>
</comment>
<reference evidence="1" key="1">
    <citation type="submission" date="2020-08" db="EMBL/GenBank/DDBJ databases">
        <title>Genome public.</title>
        <authorList>
            <person name="Liu C."/>
            <person name="Sun Q."/>
        </authorList>
    </citation>
    <scope>NUCLEOTIDE SEQUENCE</scope>
    <source>
        <strain evidence="1">NSJ-63</strain>
    </source>
</reference>
<dbReference type="SFLD" id="SFLDG01129">
    <property type="entry name" value="C1.5:_HAD__Beta-PGM__Phosphata"/>
    <property type="match status" value="1"/>
</dbReference>
<sequence length="217" mass="24344">MRVNGIIFDMDGTLLDSMGIWKTLGSDYLRGRGVQPEPGLDERLKTMSLRQAAVYFQENYGVTESVGEILDGVNRMIQHFYLEEVEAKPGAFEFLQRLAAEGVRMCVATATENWLAQAALKRNGLLSFFSQIFTCSDVGVGKDSPKIFKTARKALGTKKAETWVFEDALYAMKSARKAGLHIAAIADDSQKKDREAIRETADVFFRNYQEASEVFFQ</sequence>
<keyword evidence="2" id="KW-1185">Reference proteome</keyword>
<dbReference type="Proteomes" id="UP000617951">
    <property type="component" value="Unassembled WGS sequence"/>
</dbReference>
<dbReference type="GO" id="GO:0016791">
    <property type="term" value="F:phosphatase activity"/>
    <property type="evidence" value="ECO:0007669"/>
    <property type="project" value="TreeGrafter"/>
</dbReference>
<dbReference type="NCBIfam" id="TIGR01509">
    <property type="entry name" value="HAD-SF-IA-v3"/>
    <property type="match status" value="1"/>
</dbReference>
<dbReference type="AlphaFoldDB" id="A0A926DHM5"/>
<dbReference type="CDD" id="cd07505">
    <property type="entry name" value="HAD_BPGM-like"/>
    <property type="match status" value="1"/>
</dbReference>
<accession>A0A926DHM5</accession>
<dbReference type="PRINTS" id="PR00413">
    <property type="entry name" value="HADHALOGNASE"/>
</dbReference>
<keyword evidence="1" id="KW-0378">Hydrolase</keyword>
<dbReference type="SUPFAM" id="SSF56784">
    <property type="entry name" value="HAD-like"/>
    <property type="match status" value="1"/>
</dbReference>
<dbReference type="PANTHER" id="PTHR18901">
    <property type="entry name" value="2-DEOXYGLUCOSE-6-PHOSPHATE PHOSPHATASE 2"/>
    <property type="match status" value="1"/>
</dbReference>
<protein>
    <submittedName>
        <fullName evidence="1">HAD-IA family hydrolase</fullName>
    </submittedName>
</protein>
<name>A0A926DHM5_9FIRM</name>
<dbReference type="InterPro" id="IPR036412">
    <property type="entry name" value="HAD-like_sf"/>
</dbReference>
<organism evidence="1 2">
    <name type="scientific">Guopingia tenuis</name>
    <dbReference type="NCBI Taxonomy" id="2763656"/>
    <lineage>
        <taxon>Bacteria</taxon>
        <taxon>Bacillati</taxon>
        <taxon>Bacillota</taxon>
        <taxon>Clostridia</taxon>
        <taxon>Christensenellales</taxon>
        <taxon>Christensenellaceae</taxon>
        <taxon>Guopingia</taxon>
    </lineage>
</organism>
<evidence type="ECO:0000313" key="1">
    <source>
        <dbReference type="EMBL" id="MBC8538351.1"/>
    </source>
</evidence>
<dbReference type="InterPro" id="IPR023198">
    <property type="entry name" value="PGP-like_dom2"/>
</dbReference>
<gene>
    <name evidence="1" type="ORF">H8693_05320</name>
</gene>